<feature type="compositionally biased region" description="Polar residues" evidence="1">
    <location>
        <begin position="75"/>
        <end position="87"/>
    </location>
</feature>
<keyword evidence="3" id="KW-1185">Reference proteome</keyword>
<dbReference type="GeneID" id="87828262"/>
<comment type="caution">
    <text evidence="2">The sequence shown here is derived from an EMBL/GenBank/DDBJ whole genome shotgun (WGS) entry which is preliminary data.</text>
</comment>
<name>A0AAN6TSX5_9PEZI</name>
<evidence type="ECO:0000256" key="1">
    <source>
        <dbReference type="SAM" id="MobiDB-lite"/>
    </source>
</evidence>
<dbReference type="AlphaFoldDB" id="A0AAN6TSX5"/>
<dbReference type="InterPro" id="IPR052895">
    <property type="entry name" value="HetReg/Transcr_Mod"/>
</dbReference>
<dbReference type="PANTHER" id="PTHR24148:SF81">
    <property type="entry name" value="HETEROKARYON INCOMPATIBILITY DOMAIN-CONTAINING PROTEIN"/>
    <property type="match status" value="1"/>
</dbReference>
<proteinExistence type="predicted"/>
<gene>
    <name evidence="2" type="ORF">N657DRAFT_637215</name>
</gene>
<dbReference type="RefSeq" id="XP_062643333.1">
    <property type="nucleotide sequence ID" value="XM_062791493.1"/>
</dbReference>
<feature type="region of interest" description="Disordered" evidence="1">
    <location>
        <begin position="43"/>
        <end position="87"/>
    </location>
</feature>
<dbReference type="EMBL" id="MU853247">
    <property type="protein sequence ID" value="KAK4119560.1"/>
    <property type="molecule type" value="Genomic_DNA"/>
</dbReference>
<dbReference type="Proteomes" id="UP001302602">
    <property type="component" value="Unassembled WGS sequence"/>
</dbReference>
<evidence type="ECO:0000313" key="2">
    <source>
        <dbReference type="EMBL" id="KAK4119560.1"/>
    </source>
</evidence>
<evidence type="ECO:0008006" key="4">
    <source>
        <dbReference type="Google" id="ProtNLM"/>
    </source>
</evidence>
<dbReference type="PANTHER" id="PTHR24148">
    <property type="entry name" value="ANKYRIN REPEAT DOMAIN-CONTAINING PROTEIN 39 HOMOLOG-RELATED"/>
    <property type="match status" value="1"/>
</dbReference>
<protein>
    <recommendedName>
        <fullName evidence="4">Heterokaryon incompatibility domain-containing protein</fullName>
    </recommendedName>
</protein>
<reference evidence="2" key="2">
    <citation type="submission" date="2023-05" db="EMBL/GenBank/DDBJ databases">
        <authorList>
            <consortium name="Lawrence Berkeley National Laboratory"/>
            <person name="Steindorff A."/>
            <person name="Hensen N."/>
            <person name="Bonometti L."/>
            <person name="Westerberg I."/>
            <person name="Brannstrom I.O."/>
            <person name="Guillou S."/>
            <person name="Cros-Aarteil S."/>
            <person name="Calhoun S."/>
            <person name="Haridas S."/>
            <person name="Kuo A."/>
            <person name="Mondo S."/>
            <person name="Pangilinan J."/>
            <person name="Riley R."/>
            <person name="Labutti K."/>
            <person name="Andreopoulos B."/>
            <person name="Lipzen A."/>
            <person name="Chen C."/>
            <person name="Yanf M."/>
            <person name="Daum C."/>
            <person name="Ng V."/>
            <person name="Clum A."/>
            <person name="Ohm R."/>
            <person name="Martin F."/>
            <person name="Silar P."/>
            <person name="Natvig D."/>
            <person name="Lalanne C."/>
            <person name="Gautier V."/>
            <person name="Ament-Velasquez S.L."/>
            <person name="Kruys A."/>
            <person name="Hutchinson M.I."/>
            <person name="Powell A.J."/>
            <person name="Barry K."/>
            <person name="Miller A.N."/>
            <person name="Grigoriev I.V."/>
            <person name="Debuchy R."/>
            <person name="Gladieux P."/>
            <person name="Thoren M.H."/>
            <person name="Johannesson H."/>
        </authorList>
    </citation>
    <scope>NUCLEOTIDE SEQUENCE</scope>
    <source>
        <strain evidence="2">CBS 731.68</strain>
    </source>
</reference>
<reference evidence="2" key="1">
    <citation type="journal article" date="2023" name="Mol. Phylogenet. Evol.">
        <title>Genome-scale phylogeny and comparative genomics of the fungal order Sordariales.</title>
        <authorList>
            <person name="Hensen N."/>
            <person name="Bonometti L."/>
            <person name="Westerberg I."/>
            <person name="Brannstrom I.O."/>
            <person name="Guillou S."/>
            <person name="Cros-Aarteil S."/>
            <person name="Calhoun S."/>
            <person name="Haridas S."/>
            <person name="Kuo A."/>
            <person name="Mondo S."/>
            <person name="Pangilinan J."/>
            <person name="Riley R."/>
            <person name="LaButti K."/>
            <person name="Andreopoulos B."/>
            <person name="Lipzen A."/>
            <person name="Chen C."/>
            <person name="Yan M."/>
            <person name="Daum C."/>
            <person name="Ng V."/>
            <person name="Clum A."/>
            <person name="Steindorff A."/>
            <person name="Ohm R.A."/>
            <person name="Martin F."/>
            <person name="Silar P."/>
            <person name="Natvig D.O."/>
            <person name="Lalanne C."/>
            <person name="Gautier V."/>
            <person name="Ament-Velasquez S.L."/>
            <person name="Kruys A."/>
            <person name="Hutchinson M.I."/>
            <person name="Powell A.J."/>
            <person name="Barry K."/>
            <person name="Miller A.N."/>
            <person name="Grigoriev I.V."/>
            <person name="Debuchy R."/>
            <person name="Gladieux P."/>
            <person name="Hiltunen Thoren M."/>
            <person name="Johannesson H."/>
        </authorList>
    </citation>
    <scope>NUCLEOTIDE SEQUENCE</scope>
    <source>
        <strain evidence="2">CBS 731.68</strain>
    </source>
</reference>
<accession>A0AAN6TSX5</accession>
<sequence>MSRWHKPDRSTPDIFVGHSTRTPACLTCGAASDLDEIIRQQSHASPLPTPPPDQPQGKMSLCPTVSPHPDLPDWNLTQNPPSTPRLSDQASSALACIEAIPVPNTGPDYPVHVILETYALSNCLPYETVSYCWAGEEGDGTPDGIRSTWGKDRSSCPHGRIYASCTQVVVYLGLDVAPVLPEGRYLRRAKLRKFGSKDIEQASGVRGVKELLQGRYFSRLWVVQELILSPQVVIRIGEVDIQADGTTTGNQWGSEPGSLAP</sequence>
<evidence type="ECO:0000313" key="3">
    <source>
        <dbReference type="Proteomes" id="UP001302602"/>
    </source>
</evidence>
<organism evidence="2 3">
    <name type="scientific">Parathielavia appendiculata</name>
    <dbReference type="NCBI Taxonomy" id="2587402"/>
    <lineage>
        <taxon>Eukaryota</taxon>
        <taxon>Fungi</taxon>
        <taxon>Dikarya</taxon>
        <taxon>Ascomycota</taxon>
        <taxon>Pezizomycotina</taxon>
        <taxon>Sordariomycetes</taxon>
        <taxon>Sordariomycetidae</taxon>
        <taxon>Sordariales</taxon>
        <taxon>Chaetomiaceae</taxon>
        <taxon>Parathielavia</taxon>
    </lineage>
</organism>